<dbReference type="GO" id="GO:0015288">
    <property type="term" value="F:porin activity"/>
    <property type="evidence" value="ECO:0007669"/>
    <property type="project" value="InterPro"/>
</dbReference>
<accession>A0A6C0IVQ9</accession>
<sequence>MGLKKNIKSLVQSKGSFAMNGSASAKYINVTGTDYKDDNGLSNNSTISFNGSGEMDNGMSVSTSVGLQSMTSGQYSSTALTFGMGDAGTLTFAGTGMSQLVGVASDGLGDDEAVPTAFIETWDNLTPTGGVKSNVFETNDGAGNSIMYKSPSIGGVSFSLSYATETVEVQIADGTSKGNISSEGYYVGVSPFDGLTIGYGTGENTYTDSKNPKTNGGTDSETLFATYAIGPVTIGYQTTEYDNADSSSYEAMEAEVDSFAIGFAVNDNLSISYGGSTVDFAADGSGTVASTPDQESTAIGVSYTMGSMSIKANTTSTDNMSGSNDSSTVTELALTFAF</sequence>
<feature type="domain" description="Porin" evidence="1">
    <location>
        <begin position="12"/>
        <end position="330"/>
    </location>
</feature>
<dbReference type="Pfam" id="PF13609">
    <property type="entry name" value="Porin_4"/>
    <property type="match status" value="1"/>
</dbReference>
<dbReference type="EMBL" id="MN740276">
    <property type="protein sequence ID" value="QHT97394.1"/>
    <property type="molecule type" value="Genomic_DNA"/>
</dbReference>
<dbReference type="InterPro" id="IPR033900">
    <property type="entry name" value="Gram_neg_porin_domain"/>
</dbReference>
<dbReference type="Gene3D" id="2.40.160.10">
    <property type="entry name" value="Porin"/>
    <property type="match status" value="1"/>
</dbReference>
<evidence type="ECO:0000313" key="2">
    <source>
        <dbReference type="EMBL" id="QHT97394.1"/>
    </source>
</evidence>
<dbReference type="InterPro" id="IPR023614">
    <property type="entry name" value="Porin_dom_sf"/>
</dbReference>
<dbReference type="SUPFAM" id="SSF56935">
    <property type="entry name" value="Porins"/>
    <property type="match status" value="1"/>
</dbReference>
<organism evidence="2">
    <name type="scientific">viral metagenome</name>
    <dbReference type="NCBI Taxonomy" id="1070528"/>
    <lineage>
        <taxon>unclassified sequences</taxon>
        <taxon>metagenomes</taxon>
        <taxon>organismal metagenomes</taxon>
    </lineage>
</organism>
<proteinExistence type="predicted"/>
<reference evidence="2" key="1">
    <citation type="journal article" date="2020" name="Nature">
        <title>Giant virus diversity and host interactions through global metagenomics.</title>
        <authorList>
            <person name="Schulz F."/>
            <person name="Roux S."/>
            <person name="Paez-Espino D."/>
            <person name="Jungbluth S."/>
            <person name="Walsh D.A."/>
            <person name="Denef V.J."/>
            <person name="McMahon K.D."/>
            <person name="Konstantinidis K.T."/>
            <person name="Eloe-Fadrosh E.A."/>
            <person name="Kyrpides N.C."/>
            <person name="Woyke T."/>
        </authorList>
    </citation>
    <scope>NUCLEOTIDE SEQUENCE</scope>
    <source>
        <strain evidence="2">GVMAG-M-3300025138-11</strain>
    </source>
</reference>
<dbReference type="AlphaFoldDB" id="A0A6C0IVQ9"/>
<dbReference type="GO" id="GO:0016020">
    <property type="term" value="C:membrane"/>
    <property type="evidence" value="ECO:0007669"/>
    <property type="project" value="InterPro"/>
</dbReference>
<evidence type="ECO:0000259" key="1">
    <source>
        <dbReference type="Pfam" id="PF13609"/>
    </source>
</evidence>
<protein>
    <recommendedName>
        <fullName evidence="1">Porin domain-containing protein</fullName>
    </recommendedName>
</protein>
<name>A0A6C0IVQ9_9ZZZZ</name>